<accession>M5C732</accession>
<evidence type="ECO:0000313" key="10">
    <source>
        <dbReference type="Proteomes" id="UP000012065"/>
    </source>
</evidence>
<comment type="subcellular location">
    <subcellularLocation>
        <location evidence="1">Nucleus</location>
    </subcellularLocation>
</comment>
<comment type="similarity">
    <text evidence="2">Belongs to the DNA polymerase epsilon subunit B family.</text>
</comment>
<keyword evidence="4" id="KW-0235">DNA replication</keyword>
<dbReference type="Pfam" id="PF04042">
    <property type="entry name" value="DNA_pol_E_B"/>
    <property type="match status" value="1"/>
</dbReference>
<dbReference type="EMBL" id="CAOJ01008574">
    <property type="protein sequence ID" value="CCO31667.1"/>
    <property type="molecule type" value="Genomic_DNA"/>
</dbReference>
<dbReference type="GO" id="GO:0042276">
    <property type="term" value="P:error-prone translesion synthesis"/>
    <property type="evidence" value="ECO:0007669"/>
    <property type="project" value="TreeGrafter"/>
</dbReference>
<proteinExistence type="inferred from homology"/>
<evidence type="ECO:0000256" key="4">
    <source>
        <dbReference type="ARBA" id="ARBA00022705"/>
    </source>
</evidence>
<dbReference type="GO" id="GO:0006261">
    <property type="term" value="P:DNA-templated DNA replication"/>
    <property type="evidence" value="ECO:0007669"/>
    <property type="project" value="InterPro"/>
</dbReference>
<keyword evidence="6" id="KW-0539">Nucleus</keyword>
<feature type="domain" description="DNA polymerase alpha/delta/epsilon subunit B" evidence="8">
    <location>
        <begin position="221"/>
        <end position="299"/>
    </location>
</feature>
<keyword evidence="9" id="KW-0808">Transferase</keyword>
<dbReference type="GO" id="GO:0016779">
    <property type="term" value="F:nucleotidyltransferase activity"/>
    <property type="evidence" value="ECO:0007669"/>
    <property type="project" value="UniProtKB-KW"/>
</dbReference>
<evidence type="ECO:0000313" key="9">
    <source>
        <dbReference type="EMBL" id="CCO31667.1"/>
    </source>
</evidence>
<evidence type="ECO:0000259" key="8">
    <source>
        <dbReference type="Pfam" id="PF04042"/>
    </source>
</evidence>
<dbReference type="PANTHER" id="PTHR12708:SF0">
    <property type="entry name" value="DNA POLYMERASE EPSILON SUBUNIT 2"/>
    <property type="match status" value="1"/>
</dbReference>
<dbReference type="HOGENOM" id="CLU_010628_2_1_1"/>
<dbReference type="Proteomes" id="UP000012065">
    <property type="component" value="Unassembled WGS sequence"/>
</dbReference>
<sequence length="343" mass="38681">MKRDDATAIVSAEILERIYETMQIGTEGSTQDVAEEDVNPDHYLHVINAFDMPWWTFNSERKAFEKSPNKPSIGGSPASRAQFLRDRYNIIKQVVLRNEHFSPPAVPGKDRDSYLKLTTTKNLLGRAGQAFMLFGMLAHTPDGKLCLEDLDGRVELDIRTTGPCEGLFTEGSMVLCEGIYTDEETLSVEAIGHPPSEKREVARSVFGHVDFLGKGATTLVEEELVIYREDMMSRMLRNLVGIKRAVGDADLKKYLVQTLLDQAHLSPISLNIQPTLWEFDQSLRLYPMPTAVVLADKYERYELTYEGCHVFNPGSFLGSSYGFSMWLPQDKISEPSELDQDED</sequence>
<protein>
    <recommendedName>
        <fullName evidence="3">DNA polymerase epsilon subunit B</fullName>
    </recommendedName>
    <alternativeName>
        <fullName evidence="7">DNA polymerase II subunit 2</fullName>
    </alternativeName>
</protein>
<evidence type="ECO:0000256" key="6">
    <source>
        <dbReference type="ARBA" id="ARBA00023242"/>
    </source>
</evidence>
<evidence type="ECO:0000256" key="2">
    <source>
        <dbReference type="ARBA" id="ARBA00009560"/>
    </source>
</evidence>
<dbReference type="AlphaFoldDB" id="M5C732"/>
<evidence type="ECO:0000256" key="7">
    <source>
        <dbReference type="ARBA" id="ARBA00032930"/>
    </source>
</evidence>
<evidence type="ECO:0000256" key="3">
    <source>
        <dbReference type="ARBA" id="ARBA00016011"/>
    </source>
</evidence>
<keyword evidence="5" id="KW-0238">DNA-binding</keyword>
<gene>
    <name evidence="9" type="primary">dpb2</name>
    <name evidence="9" type="ORF">BN14_05714</name>
</gene>
<comment type="caution">
    <text evidence="9">The sequence shown here is derived from an EMBL/GenBank/DDBJ whole genome shotgun (WGS) entry which is preliminary data.</text>
</comment>
<dbReference type="PANTHER" id="PTHR12708">
    <property type="entry name" value="DNA POLYMERASE EPSILON SUBUNIT B"/>
    <property type="match status" value="1"/>
</dbReference>
<dbReference type="GO" id="GO:0003677">
    <property type="term" value="F:DNA binding"/>
    <property type="evidence" value="ECO:0007669"/>
    <property type="project" value="UniProtKB-KW"/>
</dbReference>
<reference evidence="9 10" key="1">
    <citation type="journal article" date="2013" name="J. Biotechnol.">
        <title>Establishment and interpretation of the genome sequence of the phytopathogenic fungus Rhizoctonia solani AG1-IB isolate 7/3/14.</title>
        <authorList>
            <person name="Wibberg D.W."/>
            <person name="Jelonek L.J."/>
            <person name="Rupp O.R."/>
            <person name="Hennig M.H."/>
            <person name="Eikmeyer F.E."/>
            <person name="Goesmann A.G."/>
            <person name="Hartmann A.H."/>
            <person name="Borriss R.B."/>
            <person name="Grosch R.G."/>
            <person name="Puehler A.P."/>
            <person name="Schlueter A.S."/>
        </authorList>
    </citation>
    <scope>NUCLEOTIDE SEQUENCE [LARGE SCALE GENOMIC DNA]</scope>
    <source>
        <strain evidence="10">AG1-IB / isolate 7/3/14</strain>
    </source>
</reference>
<evidence type="ECO:0000256" key="1">
    <source>
        <dbReference type="ARBA" id="ARBA00004123"/>
    </source>
</evidence>
<keyword evidence="9" id="KW-0548">Nucleotidyltransferase</keyword>
<dbReference type="GO" id="GO:0008622">
    <property type="term" value="C:epsilon DNA polymerase complex"/>
    <property type="evidence" value="ECO:0007669"/>
    <property type="project" value="InterPro"/>
</dbReference>
<name>M5C732_THACB</name>
<evidence type="ECO:0000256" key="5">
    <source>
        <dbReference type="ARBA" id="ARBA00023125"/>
    </source>
</evidence>
<dbReference type="InterPro" id="IPR007185">
    <property type="entry name" value="DNA_pol_a/d/e_bsu"/>
</dbReference>
<organism evidence="9 10">
    <name type="scientific">Thanatephorus cucumeris (strain AG1-IB / isolate 7/3/14)</name>
    <name type="common">Lettuce bottom rot fungus</name>
    <name type="synonym">Rhizoctonia solani</name>
    <dbReference type="NCBI Taxonomy" id="1108050"/>
    <lineage>
        <taxon>Eukaryota</taxon>
        <taxon>Fungi</taxon>
        <taxon>Dikarya</taxon>
        <taxon>Basidiomycota</taxon>
        <taxon>Agaricomycotina</taxon>
        <taxon>Agaricomycetes</taxon>
        <taxon>Cantharellales</taxon>
        <taxon>Ceratobasidiaceae</taxon>
        <taxon>Rhizoctonia</taxon>
        <taxon>Rhizoctonia solani AG-1</taxon>
    </lineage>
</organism>
<dbReference type="InterPro" id="IPR016266">
    <property type="entry name" value="POLE2"/>
</dbReference>